<gene>
    <name evidence="2" type="ORF">HCN44_000699</name>
</gene>
<organism evidence="2 3">
    <name type="scientific">Aphidius gifuensis</name>
    <name type="common">Parasitoid wasp</name>
    <dbReference type="NCBI Taxonomy" id="684658"/>
    <lineage>
        <taxon>Eukaryota</taxon>
        <taxon>Metazoa</taxon>
        <taxon>Ecdysozoa</taxon>
        <taxon>Arthropoda</taxon>
        <taxon>Hexapoda</taxon>
        <taxon>Insecta</taxon>
        <taxon>Pterygota</taxon>
        <taxon>Neoptera</taxon>
        <taxon>Endopterygota</taxon>
        <taxon>Hymenoptera</taxon>
        <taxon>Apocrita</taxon>
        <taxon>Ichneumonoidea</taxon>
        <taxon>Braconidae</taxon>
        <taxon>Aphidiinae</taxon>
        <taxon>Aphidius</taxon>
    </lineage>
</organism>
<proteinExistence type="predicted"/>
<dbReference type="PANTHER" id="PTHR21055">
    <property type="entry name" value="PROTEIN PHOSPHATASE 1 REGULATORY SUBUNIT 36"/>
    <property type="match status" value="1"/>
</dbReference>
<accession>A0A834XTC8</accession>
<evidence type="ECO:0000256" key="1">
    <source>
        <dbReference type="SAM" id="MobiDB-lite"/>
    </source>
</evidence>
<dbReference type="InterPro" id="IPR026142">
    <property type="entry name" value="Pro_pase_1_reg_su_36"/>
</dbReference>
<protein>
    <submittedName>
        <fullName evidence="2">Uncharacterized protein</fullName>
    </submittedName>
</protein>
<dbReference type="Proteomes" id="UP000639338">
    <property type="component" value="Unassembled WGS sequence"/>
</dbReference>
<evidence type="ECO:0000313" key="3">
    <source>
        <dbReference type="Proteomes" id="UP000639338"/>
    </source>
</evidence>
<dbReference type="GO" id="GO:0019902">
    <property type="term" value="F:phosphatase binding"/>
    <property type="evidence" value="ECO:0007669"/>
    <property type="project" value="InterPro"/>
</dbReference>
<reference evidence="2 3" key="1">
    <citation type="submission" date="2020-08" db="EMBL/GenBank/DDBJ databases">
        <title>Aphidius gifuensis genome sequencing and assembly.</title>
        <authorList>
            <person name="Du Z."/>
        </authorList>
    </citation>
    <scope>NUCLEOTIDE SEQUENCE [LARGE SCALE GENOMIC DNA]</scope>
    <source>
        <strain evidence="2">YNYX2018</strain>
        <tissue evidence="2">Adults</tissue>
    </source>
</reference>
<keyword evidence="3" id="KW-1185">Reference proteome</keyword>
<dbReference type="AlphaFoldDB" id="A0A834XTC8"/>
<dbReference type="PANTHER" id="PTHR21055:SF3">
    <property type="entry name" value="PROTEIN PHOSPHATASE 1 REGULATORY SUBUNIT 36"/>
    <property type="match status" value="1"/>
</dbReference>
<dbReference type="OrthoDB" id="5555409at2759"/>
<sequence length="403" mass="47326">MINDQKFIWDDFYKSVVPLGTDKQDKIKSQKTNKTILKKSKLYCPHGYLILNISDTLNPEEKIRFRKCYQRKIKIPDIIILKDIKNLVLFLIKTPINKEFVKFFHLNIVDRFLRCLIMYFQLYIDIWNEHFNNKLKIKKLQNPFAGGKRITHCNELKILRCILAKEYCDIITGCDESINFHHMKTSYGKIILSVQSQGEKDLRLYEILLSISHRIVWIALKRQNFNLIEIEIHPKRKYGDVIYQNIQNDDIEILHGKQIDNKNKLLKNSTLPKLIINDADDYRILSLGIIDAEFKDPRIVYLKNCLLAKEESLQSMNINIGILGHPRSNYDIMLCPIGLSSHSNKDDDDEDDKDDNWQTRKSSTNENIKKASIIEDKFTNMPEYSSDTEIIDKFPVKIINNNS</sequence>
<feature type="region of interest" description="Disordered" evidence="1">
    <location>
        <begin position="343"/>
        <end position="365"/>
    </location>
</feature>
<evidence type="ECO:0000313" key="2">
    <source>
        <dbReference type="EMBL" id="KAF7990894.1"/>
    </source>
</evidence>
<dbReference type="EMBL" id="JACMRX010000004">
    <property type="protein sequence ID" value="KAF7990894.1"/>
    <property type="molecule type" value="Genomic_DNA"/>
</dbReference>
<dbReference type="Pfam" id="PF14895">
    <property type="entry name" value="PPPI_inhib"/>
    <property type="match status" value="1"/>
</dbReference>
<name>A0A834XTC8_APHGI</name>
<comment type="caution">
    <text evidence="2">The sequence shown here is derived from an EMBL/GenBank/DDBJ whole genome shotgun (WGS) entry which is preliminary data.</text>
</comment>